<evidence type="ECO:0000256" key="1">
    <source>
        <dbReference type="SAM" id="Coils"/>
    </source>
</evidence>
<keyword evidence="2" id="KW-0812">Transmembrane</keyword>
<evidence type="ECO:0000313" key="3">
    <source>
        <dbReference type="EMBL" id="MEZ0453245.1"/>
    </source>
</evidence>
<keyword evidence="2" id="KW-0472">Membrane</keyword>
<reference evidence="3 4" key="1">
    <citation type="submission" date="2024-06" db="EMBL/GenBank/DDBJ databases">
        <title>Soil Sphingobacterium thalpophilum.</title>
        <authorList>
            <person name="Yang J."/>
            <person name="Li J."/>
        </authorList>
    </citation>
    <scope>NUCLEOTIDE SEQUENCE [LARGE SCALE GENOMIC DNA]</scope>
    <source>
        <strain evidence="3 4">22g91tb</strain>
    </source>
</reference>
<feature type="transmembrane region" description="Helical" evidence="2">
    <location>
        <begin position="87"/>
        <end position="111"/>
    </location>
</feature>
<proteinExistence type="predicted"/>
<name>A0ABV4HHV1_9SPHI</name>
<keyword evidence="2" id="KW-1133">Transmembrane helix</keyword>
<feature type="transmembrane region" description="Helical" evidence="2">
    <location>
        <begin position="26"/>
        <end position="44"/>
    </location>
</feature>
<gene>
    <name evidence="3" type="ORF">ABTW24_16740</name>
</gene>
<keyword evidence="4" id="KW-1185">Reference proteome</keyword>
<feature type="coiled-coil region" evidence="1">
    <location>
        <begin position="147"/>
        <end position="174"/>
    </location>
</feature>
<protein>
    <recommendedName>
        <fullName evidence="5">Histidine kinase</fullName>
    </recommendedName>
</protein>
<evidence type="ECO:0000256" key="2">
    <source>
        <dbReference type="SAM" id="Phobius"/>
    </source>
</evidence>
<comment type="caution">
    <text evidence="3">The sequence shown here is derived from an EMBL/GenBank/DDBJ whole genome shotgun (WGS) entry which is preliminary data.</text>
</comment>
<dbReference type="Proteomes" id="UP001566204">
    <property type="component" value="Unassembled WGS sequence"/>
</dbReference>
<organism evidence="3 4">
    <name type="scientific">Sphingobacterium thalpophilum</name>
    <dbReference type="NCBI Taxonomy" id="259"/>
    <lineage>
        <taxon>Bacteria</taxon>
        <taxon>Pseudomonadati</taxon>
        <taxon>Bacteroidota</taxon>
        <taxon>Sphingobacteriia</taxon>
        <taxon>Sphingobacteriales</taxon>
        <taxon>Sphingobacteriaceae</taxon>
        <taxon>Sphingobacterium</taxon>
    </lineage>
</organism>
<evidence type="ECO:0000313" key="4">
    <source>
        <dbReference type="Proteomes" id="UP001566204"/>
    </source>
</evidence>
<dbReference type="EMBL" id="JBEOQB010000004">
    <property type="protein sequence ID" value="MEZ0453245.1"/>
    <property type="molecule type" value="Genomic_DNA"/>
</dbReference>
<keyword evidence="1" id="KW-0175">Coiled coil</keyword>
<evidence type="ECO:0008006" key="5">
    <source>
        <dbReference type="Google" id="ProtNLM"/>
    </source>
</evidence>
<sequence length="314" mass="37036">MINLVNNRTNIVMKVFSFQSVSFGNLYVRWLTGIFIWLLVLGLFDLDVLSQHPVSIFFLYATPYLFYYTVCFLVFHNIWRHGYKKWLLLLPCALLLLGVYDIVKSYLYVLLPRYDVVFFFPWKEGDEVKLTRKIVRGLFMVTIYLSVDNLIWRIKREKAEIQRLHRRLDDVSNSQLLSGHFLRRLFDMATQGKIAVDLSVLDFFQYVINKMAQRNTMVSLEEEWRYLRQLVSMSVHRSFVIKGTEQVPDWLWNRSVPALTLMTWIENAAEYSPARQSEPILLEWCVCGDEVLLRIANRMDSMGSSSGQAVGWNW</sequence>
<accession>A0ABV4HHV1</accession>
<dbReference type="RefSeq" id="WP_370483496.1">
    <property type="nucleotide sequence ID" value="NZ_JBEOQA010000002.1"/>
</dbReference>
<feature type="transmembrane region" description="Helical" evidence="2">
    <location>
        <begin position="56"/>
        <end position="75"/>
    </location>
</feature>